<feature type="compositionally biased region" description="Polar residues" evidence="5">
    <location>
        <begin position="236"/>
        <end position="252"/>
    </location>
</feature>
<keyword evidence="4" id="KW-0315">Glutamine amidotransferase</keyword>
<dbReference type="Gene3D" id="3.60.120.10">
    <property type="entry name" value="Anthranilate synthase"/>
    <property type="match status" value="1"/>
</dbReference>
<dbReference type="EC" id="2.6.1.85" evidence="2"/>
<proteinExistence type="inferred from homology"/>
<keyword evidence="3" id="KW-0808">Transferase</keyword>
<evidence type="ECO:0000256" key="1">
    <source>
        <dbReference type="ARBA" id="ARBA00005970"/>
    </source>
</evidence>
<dbReference type="InterPro" id="IPR015890">
    <property type="entry name" value="Chorismate_C"/>
</dbReference>
<protein>
    <recommendedName>
        <fullName evidence="2">aminodeoxychorismate synthase</fullName>
        <ecNumber evidence="2">2.6.1.85</ecNumber>
    </recommendedName>
</protein>
<name>K9ZIN7_ANACC</name>
<dbReference type="InterPro" id="IPR006221">
    <property type="entry name" value="TrpG/PapA_dom"/>
</dbReference>
<organism evidence="9 10">
    <name type="scientific">Anabaena cylindrica (strain ATCC 27899 / PCC 7122)</name>
    <dbReference type="NCBI Taxonomy" id="272123"/>
    <lineage>
        <taxon>Bacteria</taxon>
        <taxon>Bacillati</taxon>
        <taxon>Cyanobacteriota</taxon>
        <taxon>Cyanophyceae</taxon>
        <taxon>Nostocales</taxon>
        <taxon>Nostocaceae</taxon>
        <taxon>Anabaena</taxon>
    </lineage>
</organism>
<dbReference type="InterPro" id="IPR006805">
    <property type="entry name" value="Anth_synth_I_N"/>
</dbReference>
<accession>K9ZIN7</accession>
<dbReference type="PRINTS" id="PR00099">
    <property type="entry name" value="CPSGATASE"/>
</dbReference>
<keyword evidence="10" id="KW-1185">Reference proteome</keyword>
<keyword evidence="9" id="KW-0456">Lyase</keyword>
<dbReference type="InterPro" id="IPR005801">
    <property type="entry name" value="ADC_synthase"/>
</dbReference>
<dbReference type="eggNOG" id="COG0512">
    <property type="taxonomic scope" value="Bacteria"/>
</dbReference>
<dbReference type="Pfam" id="PF00117">
    <property type="entry name" value="GATase"/>
    <property type="match status" value="1"/>
</dbReference>
<feature type="domain" description="Chorismate-utilising enzyme C-terminal" evidence="7">
    <location>
        <begin position="457"/>
        <end position="711"/>
    </location>
</feature>
<feature type="domain" description="Glutamine amidotransferase" evidence="6">
    <location>
        <begin position="33"/>
        <end position="215"/>
    </location>
</feature>
<evidence type="ECO:0000313" key="9">
    <source>
        <dbReference type="EMBL" id="AFZ59098.1"/>
    </source>
</evidence>
<dbReference type="Gene3D" id="3.40.50.880">
    <property type="match status" value="1"/>
</dbReference>
<dbReference type="GO" id="GO:0008153">
    <property type="term" value="P:4-aminobenzoate biosynthetic process"/>
    <property type="evidence" value="ECO:0007669"/>
    <property type="project" value="TreeGrafter"/>
</dbReference>
<dbReference type="EMBL" id="CP003659">
    <property type="protein sequence ID" value="AFZ59098.1"/>
    <property type="molecule type" value="Genomic_DNA"/>
</dbReference>
<dbReference type="NCBIfam" id="TIGR00566">
    <property type="entry name" value="trpG_papA"/>
    <property type="match status" value="1"/>
</dbReference>
<dbReference type="SUPFAM" id="SSF52317">
    <property type="entry name" value="Class I glutamine amidotransferase-like"/>
    <property type="match status" value="1"/>
</dbReference>
<comment type="similarity">
    <text evidence="1">In the C-terminal section; belongs to the anthranilate synthase component I family.</text>
</comment>
<dbReference type="AlphaFoldDB" id="K9ZIN7"/>
<evidence type="ECO:0000256" key="5">
    <source>
        <dbReference type="SAM" id="MobiDB-lite"/>
    </source>
</evidence>
<dbReference type="GO" id="GO:0009396">
    <property type="term" value="P:folic acid-containing compound biosynthetic process"/>
    <property type="evidence" value="ECO:0007669"/>
    <property type="project" value="InterPro"/>
</dbReference>
<dbReference type="PRINTS" id="PR00096">
    <property type="entry name" value="GATASE"/>
</dbReference>
<dbReference type="PRINTS" id="PR00097">
    <property type="entry name" value="ANTSNTHASEII"/>
</dbReference>
<evidence type="ECO:0000259" key="7">
    <source>
        <dbReference type="Pfam" id="PF00425"/>
    </source>
</evidence>
<dbReference type="KEGG" id="acy:Anacy_3711"/>
<dbReference type="Proteomes" id="UP000010474">
    <property type="component" value="Chromosome"/>
</dbReference>
<dbReference type="InterPro" id="IPR017926">
    <property type="entry name" value="GATASE"/>
</dbReference>
<evidence type="ECO:0000259" key="6">
    <source>
        <dbReference type="Pfam" id="PF00117"/>
    </source>
</evidence>
<dbReference type="PATRIC" id="fig|272123.3.peg.4032"/>
<dbReference type="GO" id="GO:0046820">
    <property type="term" value="F:4-amino-4-deoxychorismate synthase activity"/>
    <property type="evidence" value="ECO:0007669"/>
    <property type="project" value="UniProtKB-EC"/>
</dbReference>
<evidence type="ECO:0000256" key="4">
    <source>
        <dbReference type="ARBA" id="ARBA00022962"/>
    </source>
</evidence>
<dbReference type="PANTHER" id="PTHR11236:SF18">
    <property type="entry name" value="AMINODEOXYCHORISMATE SYNTHASE"/>
    <property type="match status" value="1"/>
</dbReference>
<dbReference type="Pfam" id="PF00425">
    <property type="entry name" value="Chorismate_bind"/>
    <property type="match status" value="1"/>
</dbReference>
<dbReference type="eggNOG" id="COG0147">
    <property type="taxonomic scope" value="Bacteria"/>
</dbReference>
<evidence type="ECO:0000256" key="2">
    <source>
        <dbReference type="ARBA" id="ARBA00013139"/>
    </source>
</evidence>
<reference evidence="10" key="1">
    <citation type="journal article" date="2013" name="Proc. Natl. Acad. Sci. U.S.A.">
        <title>Improving the coverage of the cyanobacterial phylum using diversity-driven genome sequencing.</title>
        <authorList>
            <person name="Shih P.M."/>
            <person name="Wu D."/>
            <person name="Latifi A."/>
            <person name="Axen S.D."/>
            <person name="Fewer D.P."/>
            <person name="Talla E."/>
            <person name="Calteau A."/>
            <person name="Cai F."/>
            <person name="Tandeau de Marsac N."/>
            <person name="Rippka R."/>
            <person name="Herdman M."/>
            <person name="Sivonen K."/>
            <person name="Coursin T."/>
            <person name="Laurent T."/>
            <person name="Goodwin L."/>
            <person name="Nolan M."/>
            <person name="Davenport K.W."/>
            <person name="Han C.S."/>
            <person name="Rubin E.M."/>
            <person name="Eisen J.A."/>
            <person name="Woyke T."/>
            <person name="Gugger M."/>
            <person name="Kerfeld C.A."/>
        </authorList>
    </citation>
    <scope>NUCLEOTIDE SEQUENCE [LARGE SCALE GENOMIC DNA]</scope>
    <source>
        <strain evidence="10">ATCC 27899 / PCC 7122</strain>
    </source>
</reference>
<dbReference type="GO" id="GO:0000162">
    <property type="term" value="P:L-tryptophan biosynthetic process"/>
    <property type="evidence" value="ECO:0007669"/>
    <property type="project" value="TreeGrafter"/>
</dbReference>
<evidence type="ECO:0000313" key="10">
    <source>
        <dbReference type="Proteomes" id="UP000010474"/>
    </source>
</evidence>
<dbReference type="NCBIfam" id="TIGR00553">
    <property type="entry name" value="pabB"/>
    <property type="match status" value="1"/>
</dbReference>
<dbReference type="HOGENOM" id="CLU_006493_0_2_3"/>
<evidence type="ECO:0000259" key="8">
    <source>
        <dbReference type="Pfam" id="PF04715"/>
    </source>
</evidence>
<dbReference type="GO" id="GO:0016829">
    <property type="term" value="F:lyase activity"/>
    <property type="evidence" value="ECO:0007669"/>
    <property type="project" value="UniProtKB-KW"/>
</dbReference>
<dbReference type="Pfam" id="PF04715">
    <property type="entry name" value="Anth_synt_I_N"/>
    <property type="match status" value="1"/>
</dbReference>
<dbReference type="SUPFAM" id="SSF56322">
    <property type="entry name" value="ADC synthase"/>
    <property type="match status" value="1"/>
</dbReference>
<dbReference type="CDD" id="cd01743">
    <property type="entry name" value="GATase1_Anthranilate_Synthase"/>
    <property type="match status" value="1"/>
</dbReference>
<dbReference type="InterPro" id="IPR019999">
    <property type="entry name" value="Anth_synth_I-like"/>
</dbReference>
<sequence length="750" mass="84688">MPTLLTIMNDLSATGLNEIVENLNCEDSNVKTLIIDNYDSYTFNLYQLIAEVNGEYPTVITNKFAWEEVQQWEFDNIVISPGPGRPENFKDFGICRQAIQNAQVPLLGVCLGHQGLGDVFGGKIIHAPEVRHGRLSEVYHNGTDLLFAGIPSPFSVVRYHSLLVADHLPDCLEKVAWTDDNLIMGMRHRSLPLWGVQFHPESICTEYGHTLFENFKQITRQFAQEQENSPKKHYWTGNNGTAPTPSNSSDQKQQQKFELCTHKLNLCPDTEQMFVHLFGKSPNAFWLDSSRVEPGLSRFSFMGDSSGENSLLIRYQTLTQELTVTKSDAISRRTEGIFEYLQREIELRHCSSDDLPFDFNCGFVGYFGYELKAESGSQLKYASILPDAMFLLADRLIAIDHQEQTLYLLCLIQQGQYELAETWFESIRHQIDHLPPLLPIVPLKNETPVIFRLSRSHQTYLRDINNCLQEIHEGETYQVCLTNHIHTDTTPDPLVFYRSLRRINPAPYSAFLRFGDVGIACSSPERFLRIDRQGWVETKPIKGTLPRGKTPEEDFILREQLRNSEKDRAENLMIVDLLRNDLGRVCAVGTVHVPKLMDVETYATVHQLVTTIRGQLRAGMNATDCIRHAFPGGSMTGAPKIRTLEIIDRLEQEARGVYSGAIGFLGLNGSADLNIVIRTAVLTTEQTSIGVGGGIVALSDPEMEFQETMLKAKALLQAMAIATHGAFDPDQYYIQETETEVLDSYEKVQA</sequence>
<dbReference type="FunFam" id="3.40.50.880:FF:000003">
    <property type="entry name" value="Anthranilate synthase component II"/>
    <property type="match status" value="1"/>
</dbReference>
<gene>
    <name evidence="9" type="ordered locus">Anacy_3711</name>
</gene>
<dbReference type="GO" id="GO:0005737">
    <property type="term" value="C:cytoplasm"/>
    <property type="evidence" value="ECO:0007669"/>
    <property type="project" value="TreeGrafter"/>
</dbReference>
<dbReference type="InterPro" id="IPR029062">
    <property type="entry name" value="Class_I_gatase-like"/>
</dbReference>
<dbReference type="STRING" id="272123.Anacy_3711"/>
<dbReference type="PROSITE" id="PS51273">
    <property type="entry name" value="GATASE_TYPE_1"/>
    <property type="match status" value="1"/>
</dbReference>
<dbReference type="InterPro" id="IPR005802">
    <property type="entry name" value="ADC_synth_comp_1"/>
</dbReference>
<dbReference type="PANTHER" id="PTHR11236">
    <property type="entry name" value="AMINOBENZOATE/ANTHRANILATE SYNTHASE"/>
    <property type="match status" value="1"/>
</dbReference>
<feature type="domain" description="Anthranilate synthase component I N-terminal" evidence="8">
    <location>
        <begin position="274"/>
        <end position="408"/>
    </location>
</feature>
<feature type="region of interest" description="Disordered" evidence="5">
    <location>
        <begin position="227"/>
        <end position="254"/>
    </location>
</feature>
<evidence type="ECO:0000256" key="3">
    <source>
        <dbReference type="ARBA" id="ARBA00022679"/>
    </source>
</evidence>